<accession>A0A940SXT6</accession>
<evidence type="ECO:0000313" key="4">
    <source>
        <dbReference type="Proteomes" id="UP000674938"/>
    </source>
</evidence>
<keyword evidence="1" id="KW-1133">Transmembrane helix</keyword>
<feature type="domain" description="Acyltransferase 3" evidence="2">
    <location>
        <begin position="6"/>
        <end position="322"/>
    </location>
</feature>
<gene>
    <name evidence="3" type="ORF">I6N95_21775</name>
</gene>
<feature type="transmembrane region" description="Helical" evidence="1">
    <location>
        <begin position="171"/>
        <end position="191"/>
    </location>
</feature>
<keyword evidence="4" id="KW-1185">Reference proteome</keyword>
<dbReference type="AlphaFoldDB" id="A0A940SXT6"/>
<feature type="transmembrane region" description="Helical" evidence="1">
    <location>
        <begin position="77"/>
        <end position="95"/>
    </location>
</feature>
<name>A0A940SXT6_9ENTE</name>
<evidence type="ECO:0000313" key="3">
    <source>
        <dbReference type="EMBL" id="MBP1043661.1"/>
    </source>
</evidence>
<dbReference type="InterPro" id="IPR002656">
    <property type="entry name" value="Acyl_transf_3_dom"/>
</dbReference>
<dbReference type="Pfam" id="PF01757">
    <property type="entry name" value="Acyl_transf_3"/>
    <property type="match status" value="1"/>
</dbReference>
<keyword evidence="3" id="KW-0012">Acyltransferase</keyword>
<protein>
    <submittedName>
        <fullName evidence="3">Acyltransferase family protein</fullName>
    </submittedName>
</protein>
<keyword evidence="1" id="KW-0812">Transmembrane</keyword>
<proteinExistence type="predicted"/>
<feature type="transmembrane region" description="Helical" evidence="1">
    <location>
        <begin position="306"/>
        <end position="327"/>
    </location>
</feature>
<feature type="transmembrane region" description="Helical" evidence="1">
    <location>
        <begin position="144"/>
        <end position="165"/>
    </location>
</feature>
<feature type="transmembrane region" description="Helical" evidence="1">
    <location>
        <begin position="115"/>
        <end position="132"/>
    </location>
</feature>
<dbReference type="EMBL" id="JAEEGA010000018">
    <property type="protein sequence ID" value="MBP1043661.1"/>
    <property type="molecule type" value="Genomic_DNA"/>
</dbReference>
<feature type="transmembrane region" description="Helical" evidence="1">
    <location>
        <begin position="12"/>
        <end position="32"/>
    </location>
</feature>
<keyword evidence="1" id="KW-0472">Membrane</keyword>
<keyword evidence="3" id="KW-0808">Transferase</keyword>
<evidence type="ECO:0000259" key="2">
    <source>
        <dbReference type="Pfam" id="PF01757"/>
    </source>
</evidence>
<dbReference type="RefSeq" id="WP_209531475.1">
    <property type="nucleotide sequence ID" value="NZ_JAEEGA010000018.1"/>
</dbReference>
<organism evidence="3 4">
    <name type="scientific">Vagococcus allomyrinae</name>
    <dbReference type="NCBI Taxonomy" id="2794353"/>
    <lineage>
        <taxon>Bacteria</taxon>
        <taxon>Bacillati</taxon>
        <taxon>Bacillota</taxon>
        <taxon>Bacilli</taxon>
        <taxon>Lactobacillales</taxon>
        <taxon>Enterococcaceae</taxon>
        <taxon>Vagococcus</taxon>
    </lineage>
</organism>
<feature type="transmembrane region" description="Helical" evidence="1">
    <location>
        <begin position="267"/>
        <end position="286"/>
    </location>
</feature>
<evidence type="ECO:0000256" key="1">
    <source>
        <dbReference type="SAM" id="Phobius"/>
    </source>
</evidence>
<reference evidence="3" key="1">
    <citation type="submission" date="2020-12" db="EMBL/GenBank/DDBJ databases">
        <title>Vagococcus allomyrinae sp. nov. and Enterococcus lavae sp. nov., isolated from the larvae of Allomyrina dichotoma.</title>
        <authorList>
            <person name="Lee S.D."/>
        </authorList>
    </citation>
    <scope>NUCLEOTIDE SEQUENCE</scope>
    <source>
        <strain evidence="3">BWB3-3</strain>
    </source>
</reference>
<feature type="transmembrane region" description="Helical" evidence="1">
    <location>
        <begin position="242"/>
        <end position="260"/>
    </location>
</feature>
<comment type="caution">
    <text evidence="3">The sequence shown here is derived from an EMBL/GenBank/DDBJ whole genome shotgun (WGS) entry which is preliminary data.</text>
</comment>
<feature type="transmembrane region" description="Helical" evidence="1">
    <location>
        <begin position="203"/>
        <end position="222"/>
    </location>
</feature>
<dbReference type="GO" id="GO:0016747">
    <property type="term" value="F:acyltransferase activity, transferring groups other than amino-acyl groups"/>
    <property type="evidence" value="ECO:0007669"/>
    <property type="project" value="InterPro"/>
</dbReference>
<dbReference type="Proteomes" id="UP000674938">
    <property type="component" value="Unassembled WGS sequence"/>
</dbReference>
<feature type="transmembrane region" description="Helical" evidence="1">
    <location>
        <begin position="44"/>
        <end position="65"/>
    </location>
</feature>
<sequence>MERKSNIELIRIVSMLMIVFHHYSAHSGWIYPAEFSKREFFIRSIGIFGKVGVTLFLLITGYFLGKANFRPSKLFNLWAHIFFYSSSIFIIFSSFTDMNVESLKWSSFFPISLSSYWFLSFFFFLQFSLPALKSVVSKVDKKMILIYVVTILTLLRLPAIIAILTKSPIRFYIGDYFLFILTALAGYLISVYQVELVTILKPWVNLCFSVTLTILVLSPWLINKFTEITKLPLGMFFLADQSSLISIIFSVSLFALFLRVTISSKIINAISSCTLGIYLIHDNTIIRQFIWKDFFKNSEHFSDSTLIFRSLMQPLLVFFVCLVIEFIRKQVVGLLRNAISSKRSQLAEK</sequence>